<accession>A0A7X8XWP4</accession>
<comment type="caution">
    <text evidence="1">The sequence shown here is derived from an EMBL/GenBank/DDBJ whole genome shotgun (WGS) entry which is preliminary data.</text>
</comment>
<reference evidence="1 2" key="1">
    <citation type="submission" date="2020-04" db="EMBL/GenBank/DDBJ databases">
        <title>Flammeovirga sp. SR4, a novel species isolated from seawater.</title>
        <authorList>
            <person name="Wang X."/>
        </authorList>
    </citation>
    <scope>NUCLEOTIDE SEQUENCE [LARGE SCALE GENOMIC DNA]</scope>
    <source>
        <strain evidence="1 2">SR4</strain>
    </source>
</reference>
<name>A0A7X8XWP4_9BACT</name>
<evidence type="ECO:0000313" key="2">
    <source>
        <dbReference type="Proteomes" id="UP000585050"/>
    </source>
</evidence>
<keyword evidence="2" id="KW-1185">Reference proteome</keyword>
<evidence type="ECO:0000313" key="1">
    <source>
        <dbReference type="EMBL" id="NLR92315.1"/>
    </source>
</evidence>
<sequence length="138" mass="16196">MRVFKQDAEISILNELQEVSNLIISTLKTDTSDPSFIELMNYLSTVQGYYAKVKFHEKIFNEKEEKTIEKQIPVLDSIENNYKKLNDFYSSFIKQAEVIGFEKLNETNMIENSISEEFSELRTFAYSHKINSIGEERF</sequence>
<protein>
    <submittedName>
        <fullName evidence="1">Uncharacterized protein</fullName>
    </submittedName>
</protein>
<gene>
    <name evidence="1" type="ORF">HGP29_13935</name>
</gene>
<organism evidence="1 2">
    <name type="scientific">Flammeovirga agarivorans</name>
    <dbReference type="NCBI Taxonomy" id="2726742"/>
    <lineage>
        <taxon>Bacteria</taxon>
        <taxon>Pseudomonadati</taxon>
        <taxon>Bacteroidota</taxon>
        <taxon>Cytophagia</taxon>
        <taxon>Cytophagales</taxon>
        <taxon>Flammeovirgaceae</taxon>
        <taxon>Flammeovirga</taxon>
    </lineage>
</organism>
<dbReference type="Proteomes" id="UP000585050">
    <property type="component" value="Unassembled WGS sequence"/>
</dbReference>
<dbReference type="RefSeq" id="WP_168883030.1">
    <property type="nucleotide sequence ID" value="NZ_JABAIL010000004.1"/>
</dbReference>
<proteinExistence type="predicted"/>
<dbReference type="EMBL" id="JABAIL010000004">
    <property type="protein sequence ID" value="NLR92315.1"/>
    <property type="molecule type" value="Genomic_DNA"/>
</dbReference>
<dbReference type="AlphaFoldDB" id="A0A7X8XWP4"/>